<dbReference type="Proteomes" id="UP000182631">
    <property type="component" value="Unassembled WGS sequence"/>
</dbReference>
<gene>
    <name evidence="1" type="ORF">FLM9_669</name>
</gene>
<dbReference type="Gene3D" id="1.10.530.10">
    <property type="match status" value="1"/>
</dbReference>
<name>A0A170T762_9SYNE</name>
<evidence type="ECO:0000313" key="2">
    <source>
        <dbReference type="Proteomes" id="UP000182631"/>
    </source>
</evidence>
<proteinExistence type="predicted"/>
<accession>A0A170T762</accession>
<dbReference type="EMBL" id="FITM01000078">
    <property type="protein sequence ID" value="CZB15758.1"/>
    <property type="molecule type" value="Genomic_DNA"/>
</dbReference>
<sequence length="317" mass="35464">MAGPGQPAEGFLPSRPWTGFTVKGKWSFALVSTEPIAYGCPRWQRCGCKRVQLIFWSVRQVLRSLLPLALACVAWTMPALAASKCRHINFEVTPERKALLNTIRYAEGTWTQGKEDGYRVQYGGGLFHVRGLWRHPDKIIHRRYSSAAAGAYQFLPATWRMVKKDLGLRDFSPQNQDKAALCLIYRRKALGLADHGVFTKELAHRLAPEWASFPKHSGHSYYGQPVRRFYNLLQFYNGNLAKVRRESPSWVATRPLVPPPVLPPSLAADNHSTSHSTPKRWIPAATSADCDGELMCLLDHVAYGGAPIEPGSLVSRS</sequence>
<dbReference type="CDD" id="cd00736">
    <property type="entry name" value="lambda_lys-like"/>
    <property type="match status" value="1"/>
</dbReference>
<dbReference type="AlphaFoldDB" id="A0A170T762"/>
<evidence type="ECO:0000313" key="1">
    <source>
        <dbReference type="EMBL" id="CZB15758.1"/>
    </source>
</evidence>
<organism evidence="1 2">
    <name type="scientific">Candidatus Synechococcus spongiarum</name>
    <dbReference type="NCBI Taxonomy" id="431041"/>
    <lineage>
        <taxon>Bacteria</taxon>
        <taxon>Bacillati</taxon>
        <taxon>Cyanobacteriota</taxon>
        <taxon>Cyanophyceae</taxon>
        <taxon>Synechococcales</taxon>
        <taxon>Synechococcaceae</taxon>
        <taxon>Synechococcus</taxon>
    </lineage>
</organism>
<dbReference type="SUPFAM" id="SSF53955">
    <property type="entry name" value="Lysozyme-like"/>
    <property type="match status" value="1"/>
</dbReference>
<protein>
    <submittedName>
        <fullName evidence="1">Possible muramidase</fullName>
    </submittedName>
</protein>
<reference evidence="2" key="1">
    <citation type="submission" date="2016-02" db="EMBL/GenBank/DDBJ databases">
        <authorList>
            <person name="liu f."/>
        </authorList>
    </citation>
    <scope>NUCLEOTIDE SEQUENCE [LARGE SCALE GENOMIC DNA]</scope>
</reference>
<keyword evidence="2" id="KW-1185">Reference proteome</keyword>
<dbReference type="InterPro" id="IPR023346">
    <property type="entry name" value="Lysozyme-like_dom_sf"/>
</dbReference>